<sequence length="800" mass="81159">MIAAARRHGRTHTAPGTAATRPVEAAPARWQPLIASLIVLAAWALVLDALAPVLAAGAWRGHALAVVTLALVVPGAARTAAPRRPLTGVLLGLLAGAVGLVLVARDGGVLGPWLTDPGAALQEAGGLARSTVPPMTVTGSFEVVVLVACLLLGWACALMSAGGADQVGGTALVPGLALLMPPVLAARSAPGRTVALLAVCVLLLIVTGAPPRRPSRSRPVARRRRVLLALRSGGGRLLAVGLALGLTALLLPVVPEAVVVTPAQTRGGSTSADPTITLGHDLVSGDDRTVLRYTDETDGAPAHRSLRLTLAVIRDLDGTTWQPLDATVPASSVDTLEDADGDGALTAGGAVTASGSDPSAVGLERLRITDVALATDRLPTLQSTALVTDAAGTRTSDWLWVNGTSTATTTADPLERGESYTVLGWTSVAGQDQAAQRPEAATPSAAALTPYTALPAGSPAEVSSRAQEVVSAAGATAPESQATALAAWFHGNGFTYDESAPGSFDGEDASPMDTVRAFLRDRSGYCVHYAATFTLMARSLGLPTRVAVGYATRSDGAGTAVTGEELHAWPEVWIAGQGWTAFEPTPGGAGARADQADATVGEPTPSTSPSTAAPERTASTSAPASSAAAAAAAGADGGRAEGPWPVLRALGGILVVALVLLLPAAVREAERRSRRRRTAEGPARARAAWRELLAEAHDLGLLSASTPLRAQTPEAAAEALGAAVPAGLTAATRLARAATAEHYTDEAPTGTDDLAAGLEEAVAALRASASAPRRVLARLVPRGLAVSLRERRQQPPSARG</sequence>
<feature type="domain" description="Transglutaminase-like" evidence="3">
    <location>
        <begin position="518"/>
        <end position="586"/>
    </location>
</feature>
<dbReference type="InterPro" id="IPR052901">
    <property type="entry name" value="Bact_TGase-like"/>
</dbReference>
<protein>
    <recommendedName>
        <fullName evidence="3">Transglutaminase-like domain-containing protein</fullName>
    </recommendedName>
</protein>
<dbReference type="InterPro" id="IPR038765">
    <property type="entry name" value="Papain-like_cys_pep_sf"/>
</dbReference>
<keyword evidence="2" id="KW-1133">Transmembrane helix</keyword>
<dbReference type="Pfam" id="PF11992">
    <property type="entry name" value="TgpA_N"/>
    <property type="match status" value="1"/>
</dbReference>
<accession>A0A0X8JF72</accession>
<feature type="transmembrane region" description="Helical" evidence="2">
    <location>
        <begin position="61"/>
        <end position="79"/>
    </location>
</feature>
<feature type="transmembrane region" description="Helical" evidence="2">
    <location>
        <begin position="33"/>
        <end position="55"/>
    </location>
</feature>
<dbReference type="KEGG" id="ard:AXF14_06700"/>
<feature type="transmembrane region" description="Helical" evidence="2">
    <location>
        <begin position="143"/>
        <end position="164"/>
    </location>
</feature>
<dbReference type="RefSeq" id="WP_067941884.1">
    <property type="nucleotide sequence ID" value="NZ_CP014228.1"/>
</dbReference>
<feature type="transmembrane region" description="Helical" evidence="2">
    <location>
        <begin position="86"/>
        <end position="104"/>
    </location>
</feature>
<reference evidence="5" key="1">
    <citation type="submission" date="2016-02" db="EMBL/GenBank/DDBJ databases">
        <authorList>
            <person name="Holder M.E."/>
            <person name="Ajami N.J."/>
            <person name="Petrosino J.F."/>
        </authorList>
    </citation>
    <scope>NUCLEOTIDE SEQUENCE [LARGE SCALE GENOMIC DNA]</scope>
    <source>
        <strain evidence="5">CCUG 36733</strain>
    </source>
</reference>
<dbReference type="AlphaFoldDB" id="A0A0X8JF72"/>
<dbReference type="OrthoDB" id="9804023at2"/>
<feature type="transmembrane region" description="Helical" evidence="2">
    <location>
        <begin position="171"/>
        <end position="188"/>
    </location>
</feature>
<feature type="transmembrane region" description="Helical" evidence="2">
    <location>
        <begin position="233"/>
        <end position="254"/>
    </location>
</feature>
<evidence type="ECO:0000256" key="2">
    <source>
        <dbReference type="SAM" id="Phobius"/>
    </source>
</evidence>
<keyword evidence="2" id="KW-0472">Membrane</keyword>
<evidence type="ECO:0000313" key="4">
    <source>
        <dbReference type="EMBL" id="AMD87328.1"/>
    </source>
</evidence>
<keyword evidence="5" id="KW-1185">Reference proteome</keyword>
<feature type="compositionally biased region" description="Low complexity" evidence="1">
    <location>
        <begin position="591"/>
        <end position="625"/>
    </location>
</feature>
<dbReference type="Pfam" id="PF01841">
    <property type="entry name" value="Transglut_core"/>
    <property type="match status" value="1"/>
</dbReference>
<evidence type="ECO:0000256" key="1">
    <source>
        <dbReference type="SAM" id="MobiDB-lite"/>
    </source>
</evidence>
<feature type="transmembrane region" description="Helical" evidence="2">
    <location>
        <begin position="194"/>
        <end position="212"/>
    </location>
</feature>
<dbReference type="PANTHER" id="PTHR42736">
    <property type="entry name" value="PROTEIN-GLUTAMINE GAMMA-GLUTAMYLTRANSFERASE"/>
    <property type="match status" value="1"/>
</dbReference>
<dbReference type="SMART" id="SM00460">
    <property type="entry name" value="TGc"/>
    <property type="match status" value="1"/>
</dbReference>
<dbReference type="STRING" id="111015.AXF14_06700"/>
<feature type="region of interest" description="Disordered" evidence="1">
    <location>
        <begin position="584"/>
        <end position="625"/>
    </location>
</feature>
<name>A0A0X8JF72_ACTRD</name>
<dbReference type="PANTHER" id="PTHR42736:SF1">
    <property type="entry name" value="PROTEIN-GLUTAMINE GAMMA-GLUTAMYLTRANSFERASE"/>
    <property type="match status" value="1"/>
</dbReference>
<evidence type="ECO:0000259" key="3">
    <source>
        <dbReference type="SMART" id="SM00460"/>
    </source>
</evidence>
<organism evidence="4 5">
    <name type="scientific">Actinomyces radicidentis</name>
    <dbReference type="NCBI Taxonomy" id="111015"/>
    <lineage>
        <taxon>Bacteria</taxon>
        <taxon>Bacillati</taxon>
        <taxon>Actinomycetota</taxon>
        <taxon>Actinomycetes</taxon>
        <taxon>Actinomycetales</taxon>
        <taxon>Actinomycetaceae</taxon>
        <taxon>Actinomyces</taxon>
    </lineage>
</organism>
<keyword evidence="2" id="KW-0812">Transmembrane</keyword>
<dbReference type="Proteomes" id="UP000065220">
    <property type="component" value="Chromosome"/>
</dbReference>
<dbReference type="EMBL" id="CP014228">
    <property type="protein sequence ID" value="AMD87328.1"/>
    <property type="molecule type" value="Genomic_DNA"/>
</dbReference>
<feature type="transmembrane region" description="Helical" evidence="2">
    <location>
        <begin position="646"/>
        <end position="666"/>
    </location>
</feature>
<proteinExistence type="predicted"/>
<gene>
    <name evidence="4" type="ORF">AXF14_06700</name>
</gene>
<dbReference type="SUPFAM" id="SSF54001">
    <property type="entry name" value="Cysteine proteinases"/>
    <property type="match status" value="1"/>
</dbReference>
<feature type="region of interest" description="Disordered" evidence="1">
    <location>
        <begin position="1"/>
        <end position="23"/>
    </location>
</feature>
<dbReference type="InterPro" id="IPR021878">
    <property type="entry name" value="TgpA_N"/>
</dbReference>
<dbReference type="Gene3D" id="3.10.620.30">
    <property type="match status" value="1"/>
</dbReference>
<evidence type="ECO:0000313" key="5">
    <source>
        <dbReference type="Proteomes" id="UP000065220"/>
    </source>
</evidence>
<dbReference type="InterPro" id="IPR002931">
    <property type="entry name" value="Transglutaminase-like"/>
</dbReference>
<feature type="compositionally biased region" description="Basic residues" evidence="1">
    <location>
        <begin position="1"/>
        <end position="11"/>
    </location>
</feature>